<dbReference type="InterPro" id="IPR027417">
    <property type="entry name" value="P-loop_NTPase"/>
</dbReference>
<accession>A0A9D9DEK9</accession>
<protein>
    <submittedName>
        <fullName evidence="1">Uncharacterized protein</fullName>
    </submittedName>
</protein>
<reference evidence="1" key="2">
    <citation type="journal article" date="2021" name="PeerJ">
        <title>Extensive microbial diversity within the chicken gut microbiome revealed by metagenomics and culture.</title>
        <authorList>
            <person name="Gilroy R."/>
            <person name="Ravi A."/>
            <person name="Getino M."/>
            <person name="Pursley I."/>
            <person name="Horton D.L."/>
            <person name="Alikhan N.F."/>
            <person name="Baker D."/>
            <person name="Gharbi K."/>
            <person name="Hall N."/>
            <person name="Watson M."/>
            <person name="Adriaenssens E.M."/>
            <person name="Foster-Nyarko E."/>
            <person name="Jarju S."/>
            <person name="Secka A."/>
            <person name="Antonio M."/>
            <person name="Oren A."/>
            <person name="Chaudhuri R.R."/>
            <person name="La Ragione R."/>
            <person name="Hildebrand F."/>
            <person name="Pallen M.J."/>
        </authorList>
    </citation>
    <scope>NUCLEOTIDE SEQUENCE</scope>
    <source>
        <strain evidence="1">17113</strain>
    </source>
</reference>
<gene>
    <name evidence="1" type="ORF">IAC61_01040</name>
</gene>
<dbReference type="EMBL" id="JADINA010000008">
    <property type="protein sequence ID" value="MBO8425891.1"/>
    <property type="molecule type" value="Genomic_DNA"/>
</dbReference>
<organism evidence="1 2">
    <name type="scientific">Candidatus Alloenteromonas pullistercoris</name>
    <dbReference type="NCBI Taxonomy" id="2840785"/>
    <lineage>
        <taxon>Bacteria</taxon>
        <taxon>Bacillati</taxon>
        <taxon>Bacillota</taxon>
        <taxon>Bacillota incertae sedis</taxon>
        <taxon>Candidatus Alloenteromonas</taxon>
    </lineage>
</organism>
<comment type="caution">
    <text evidence="1">The sequence shown here is derived from an EMBL/GenBank/DDBJ whole genome shotgun (WGS) entry which is preliminary data.</text>
</comment>
<dbReference type="SUPFAM" id="SSF52540">
    <property type="entry name" value="P-loop containing nucleoside triphosphate hydrolases"/>
    <property type="match status" value="1"/>
</dbReference>
<sequence length="333" mass="37408">MSQNLSIFNKDNKNIRHFSKLNLIFGYAKSGKTTFLEELHQILSGKDKHHLVNGTQTVPGDFNLFSISTSEGIRDHLKLSSKSLLRRLLTQTKYSDTFPSFCDFISKGISGAQSELESQVKNVLPNAKIEIQGLDSPLDLLIDNMEISLQMDSSTDEKEGVFSLVQALTKMTDSKTVVLIDDFAKDFDEEDTLSFFSQIKNSPAYYFLTSKKPVPQNAIPESGSIFAMRNGNIIAIPPLKNLINITLNEGKEPKTFEEFMISSAYTDNSGLSSIFENYIKNDEVANVLRILTARNPVLCQKQIENKVCIIPKTKEENALYMKLFELLGIEPIK</sequence>
<name>A0A9D9DEK9_9FIRM</name>
<evidence type="ECO:0000313" key="1">
    <source>
        <dbReference type="EMBL" id="MBO8425891.1"/>
    </source>
</evidence>
<dbReference type="Proteomes" id="UP000823634">
    <property type="component" value="Unassembled WGS sequence"/>
</dbReference>
<reference evidence="1" key="1">
    <citation type="submission" date="2020-10" db="EMBL/GenBank/DDBJ databases">
        <authorList>
            <person name="Gilroy R."/>
        </authorList>
    </citation>
    <scope>NUCLEOTIDE SEQUENCE</scope>
    <source>
        <strain evidence="1">17113</strain>
    </source>
</reference>
<dbReference type="Gene3D" id="3.40.50.300">
    <property type="entry name" value="P-loop containing nucleotide triphosphate hydrolases"/>
    <property type="match status" value="1"/>
</dbReference>
<dbReference type="AlphaFoldDB" id="A0A9D9DEK9"/>
<proteinExistence type="predicted"/>
<evidence type="ECO:0000313" key="2">
    <source>
        <dbReference type="Proteomes" id="UP000823634"/>
    </source>
</evidence>